<proteinExistence type="predicted"/>
<keyword evidence="2" id="KW-1185">Reference proteome</keyword>
<name>A0ABD2NM88_9CUCU</name>
<dbReference type="EMBL" id="JABFTP020000124">
    <property type="protein sequence ID" value="KAL3279649.1"/>
    <property type="molecule type" value="Genomic_DNA"/>
</dbReference>
<evidence type="ECO:0000313" key="2">
    <source>
        <dbReference type="Proteomes" id="UP001516400"/>
    </source>
</evidence>
<comment type="caution">
    <text evidence="1">The sequence shown here is derived from an EMBL/GenBank/DDBJ whole genome shotgun (WGS) entry which is preliminary data.</text>
</comment>
<evidence type="ECO:0000313" key="1">
    <source>
        <dbReference type="EMBL" id="KAL3279649.1"/>
    </source>
</evidence>
<sequence>MLFENVCSKKTTLAEEPCKIIESAQIKSENMGTSADVQVAAVQQKKWQSNGNYIQNCRNCGRSHKLNNCPAYRKECKFCKARNHFEKMYRKKK</sequence>
<accession>A0ABD2NM88</accession>
<reference evidence="1 2" key="1">
    <citation type="journal article" date="2021" name="BMC Biol.">
        <title>Horizontally acquired antibacterial genes associated with adaptive radiation of ladybird beetles.</title>
        <authorList>
            <person name="Li H.S."/>
            <person name="Tang X.F."/>
            <person name="Huang Y.H."/>
            <person name="Xu Z.Y."/>
            <person name="Chen M.L."/>
            <person name="Du X.Y."/>
            <person name="Qiu B.Y."/>
            <person name="Chen P.T."/>
            <person name="Zhang W."/>
            <person name="Slipinski A."/>
            <person name="Escalona H.E."/>
            <person name="Waterhouse R.M."/>
            <person name="Zwick A."/>
            <person name="Pang H."/>
        </authorList>
    </citation>
    <scope>NUCLEOTIDE SEQUENCE [LARGE SCALE GENOMIC DNA]</scope>
    <source>
        <strain evidence="1">SYSU2018</strain>
    </source>
</reference>
<protein>
    <submittedName>
        <fullName evidence="1">Uncharacterized protein</fullName>
    </submittedName>
</protein>
<gene>
    <name evidence="1" type="ORF">HHI36_017155</name>
</gene>
<organism evidence="1 2">
    <name type="scientific">Cryptolaemus montrouzieri</name>
    <dbReference type="NCBI Taxonomy" id="559131"/>
    <lineage>
        <taxon>Eukaryota</taxon>
        <taxon>Metazoa</taxon>
        <taxon>Ecdysozoa</taxon>
        <taxon>Arthropoda</taxon>
        <taxon>Hexapoda</taxon>
        <taxon>Insecta</taxon>
        <taxon>Pterygota</taxon>
        <taxon>Neoptera</taxon>
        <taxon>Endopterygota</taxon>
        <taxon>Coleoptera</taxon>
        <taxon>Polyphaga</taxon>
        <taxon>Cucujiformia</taxon>
        <taxon>Coccinelloidea</taxon>
        <taxon>Coccinellidae</taxon>
        <taxon>Scymninae</taxon>
        <taxon>Scymnini</taxon>
        <taxon>Cryptolaemus</taxon>
    </lineage>
</organism>
<dbReference type="Proteomes" id="UP001516400">
    <property type="component" value="Unassembled WGS sequence"/>
</dbReference>
<dbReference type="AlphaFoldDB" id="A0ABD2NM88"/>